<evidence type="ECO:0008006" key="6">
    <source>
        <dbReference type="Google" id="ProtNLM"/>
    </source>
</evidence>
<reference evidence="4" key="3">
    <citation type="submission" date="2021-05" db="EMBL/GenBank/DDBJ databases">
        <title>Protein family content uncovers lineage relationships and bacterial pathway maintenance mechanisms in DPANN archaea.</title>
        <authorList>
            <person name="Castelle C.J."/>
            <person name="Meheust R."/>
            <person name="Jaffe A.L."/>
            <person name="Seitz K."/>
            <person name="Gong X."/>
            <person name="Baker B.J."/>
            <person name="Banfield J.F."/>
        </authorList>
    </citation>
    <scope>NUCLEOTIDE SEQUENCE</scope>
    <source>
        <strain evidence="4">RIFCSPLOWO2_01_FULL_58_19</strain>
    </source>
</reference>
<dbReference type="PANTHER" id="PTHR10840:SF0">
    <property type="entry name" value="PROGRAMMED CELL DEATH PROTEIN 5"/>
    <property type="match status" value="1"/>
</dbReference>
<dbReference type="Proteomes" id="UP000564964">
    <property type="component" value="Unassembled WGS sequence"/>
</dbReference>
<dbReference type="Pfam" id="PF01984">
    <property type="entry name" value="dsDNA_bind"/>
    <property type="match status" value="1"/>
</dbReference>
<dbReference type="PIRSF" id="PIRSF015730">
    <property type="entry name" value="TFAR19"/>
    <property type="match status" value="1"/>
</dbReference>
<gene>
    <name evidence="3" type="ORF">HA252_06610</name>
    <name evidence="4" type="ORF">J4203_01825</name>
</gene>
<evidence type="ECO:0000256" key="2">
    <source>
        <dbReference type="SAM" id="Coils"/>
    </source>
</evidence>
<accession>A0A7J4JKC2</accession>
<dbReference type="AlphaFoldDB" id="A0A7J4JKC2"/>
<dbReference type="Gene3D" id="1.10.8.140">
    <property type="entry name" value="PDCD5-like"/>
    <property type="match status" value="1"/>
</dbReference>
<keyword evidence="2" id="KW-0175">Coiled coil</keyword>
<dbReference type="SUPFAM" id="SSF46950">
    <property type="entry name" value="Double-stranded DNA-binding domain"/>
    <property type="match status" value="1"/>
</dbReference>
<evidence type="ECO:0000313" key="3">
    <source>
        <dbReference type="EMBL" id="HIH17049.1"/>
    </source>
</evidence>
<dbReference type="InterPro" id="IPR002836">
    <property type="entry name" value="PDCD5-like"/>
</dbReference>
<dbReference type="EMBL" id="JAGVWE010000002">
    <property type="protein sequence ID" value="MBS3062585.1"/>
    <property type="molecule type" value="Genomic_DNA"/>
</dbReference>
<dbReference type="GO" id="GO:0003677">
    <property type="term" value="F:DNA binding"/>
    <property type="evidence" value="ECO:0007669"/>
    <property type="project" value="InterPro"/>
</dbReference>
<protein>
    <recommendedName>
        <fullName evidence="6">DNA-binding protein</fullName>
    </recommendedName>
</protein>
<proteinExistence type="inferred from homology"/>
<comment type="caution">
    <text evidence="3">The sequence shown here is derived from an EMBL/GenBank/DDBJ whole genome shotgun (WGS) entry which is preliminary data.</text>
</comment>
<sequence length="109" mass="12639">MPETDELEALKQKKLAELRAQAEQRQAVEQRQTEAESKLESVAKALLEEPARTRLFNVKLVNKELYLKALQTVVVLAQQGRIREKVSEQDLKSLLMQLNDKKEIKIKRK</sequence>
<dbReference type="InterPro" id="IPR036883">
    <property type="entry name" value="PDCD5-like_sf"/>
</dbReference>
<evidence type="ECO:0000313" key="4">
    <source>
        <dbReference type="EMBL" id="MBS3062585.1"/>
    </source>
</evidence>
<evidence type="ECO:0000313" key="5">
    <source>
        <dbReference type="Proteomes" id="UP000564964"/>
    </source>
</evidence>
<dbReference type="Proteomes" id="UP000678237">
    <property type="component" value="Unassembled WGS sequence"/>
</dbReference>
<reference evidence="5" key="1">
    <citation type="journal article" date="2020" name="bioRxiv">
        <title>A rank-normalized archaeal taxonomy based on genome phylogeny resolves widespread incomplete and uneven classifications.</title>
        <authorList>
            <person name="Rinke C."/>
            <person name="Chuvochina M."/>
            <person name="Mussig A.J."/>
            <person name="Chaumeil P.-A."/>
            <person name="Waite D.W."/>
            <person name="Whitman W.B."/>
            <person name="Parks D.H."/>
            <person name="Hugenholtz P."/>
        </authorList>
    </citation>
    <scope>NUCLEOTIDE SEQUENCE [LARGE SCALE GENOMIC DNA]</scope>
</reference>
<dbReference type="PANTHER" id="PTHR10840">
    <property type="entry name" value="PROGRAMMED CELL DEATH PROTEIN 5"/>
    <property type="match status" value="1"/>
</dbReference>
<name>A0A7J4JKC2_9ARCH</name>
<evidence type="ECO:0000256" key="1">
    <source>
        <dbReference type="ARBA" id="ARBA00010490"/>
    </source>
</evidence>
<reference evidence="4" key="2">
    <citation type="submission" date="2021-03" db="EMBL/GenBank/DDBJ databases">
        <authorList>
            <person name="Jaffe A."/>
        </authorList>
    </citation>
    <scope>NUCLEOTIDE SEQUENCE</scope>
    <source>
        <strain evidence="4">RIFCSPLOWO2_01_FULL_58_19</strain>
    </source>
</reference>
<dbReference type="EMBL" id="DUGH01000158">
    <property type="protein sequence ID" value="HIH17049.1"/>
    <property type="molecule type" value="Genomic_DNA"/>
</dbReference>
<feature type="coiled-coil region" evidence="2">
    <location>
        <begin position="11"/>
        <end position="38"/>
    </location>
</feature>
<organism evidence="3 5">
    <name type="scientific">Candidatus Iainarchaeum sp</name>
    <dbReference type="NCBI Taxonomy" id="3101447"/>
    <lineage>
        <taxon>Archaea</taxon>
        <taxon>Candidatus Iainarchaeota</taxon>
        <taxon>Candidatus Iainarchaeia</taxon>
        <taxon>Candidatus Iainarchaeales</taxon>
        <taxon>Candidatus Iainarchaeaceae</taxon>
        <taxon>Candidatus Iainarchaeum</taxon>
    </lineage>
</organism>
<comment type="similarity">
    <text evidence="1">Belongs to the PDCD5 family.</text>
</comment>
<dbReference type="GO" id="GO:0005829">
    <property type="term" value="C:cytosol"/>
    <property type="evidence" value="ECO:0007669"/>
    <property type="project" value="TreeGrafter"/>
</dbReference>